<dbReference type="Proteomes" id="UP000765509">
    <property type="component" value="Unassembled WGS sequence"/>
</dbReference>
<name>A0A9Q3EGV1_9BASI</name>
<accession>A0A9Q3EGV1</accession>
<sequence>MAHVWWHATVCLSRIPMHHREFLMPVQDPDALHAKPCAVNPYAGAAFQQSQKFLMLAQAPNASNAKSLCLYRLPTIHIIPYARAALQQLRHFLMWVQAPNASHPNPYACAGS</sequence>
<evidence type="ECO:0000313" key="1">
    <source>
        <dbReference type="EMBL" id="MBW0519817.1"/>
    </source>
</evidence>
<reference evidence="1" key="1">
    <citation type="submission" date="2021-03" db="EMBL/GenBank/DDBJ databases">
        <title>Draft genome sequence of rust myrtle Austropuccinia psidii MF-1, a brazilian biotype.</title>
        <authorList>
            <person name="Quecine M.C."/>
            <person name="Pachon D.M.R."/>
            <person name="Bonatelli M.L."/>
            <person name="Correr F.H."/>
            <person name="Franceschini L.M."/>
            <person name="Leite T.F."/>
            <person name="Margarido G.R.A."/>
            <person name="Almeida C.A."/>
            <person name="Ferrarezi J.A."/>
            <person name="Labate C.A."/>
        </authorList>
    </citation>
    <scope>NUCLEOTIDE SEQUENCE</scope>
    <source>
        <strain evidence="1">MF-1</strain>
    </source>
</reference>
<organism evidence="1 2">
    <name type="scientific">Austropuccinia psidii MF-1</name>
    <dbReference type="NCBI Taxonomy" id="1389203"/>
    <lineage>
        <taxon>Eukaryota</taxon>
        <taxon>Fungi</taxon>
        <taxon>Dikarya</taxon>
        <taxon>Basidiomycota</taxon>
        <taxon>Pucciniomycotina</taxon>
        <taxon>Pucciniomycetes</taxon>
        <taxon>Pucciniales</taxon>
        <taxon>Sphaerophragmiaceae</taxon>
        <taxon>Austropuccinia</taxon>
    </lineage>
</organism>
<proteinExistence type="predicted"/>
<evidence type="ECO:0000313" key="2">
    <source>
        <dbReference type="Proteomes" id="UP000765509"/>
    </source>
</evidence>
<comment type="caution">
    <text evidence="1">The sequence shown here is derived from an EMBL/GenBank/DDBJ whole genome shotgun (WGS) entry which is preliminary data.</text>
</comment>
<gene>
    <name evidence="1" type="ORF">O181_059532</name>
</gene>
<protein>
    <submittedName>
        <fullName evidence="1">Uncharacterized protein</fullName>
    </submittedName>
</protein>
<keyword evidence="2" id="KW-1185">Reference proteome</keyword>
<dbReference type="AlphaFoldDB" id="A0A9Q3EGV1"/>
<dbReference type="EMBL" id="AVOT02027662">
    <property type="protein sequence ID" value="MBW0519817.1"/>
    <property type="molecule type" value="Genomic_DNA"/>
</dbReference>